<dbReference type="Proteomes" id="UP001285263">
    <property type="component" value="Unassembled WGS sequence"/>
</dbReference>
<keyword evidence="2" id="KW-1185">Reference proteome</keyword>
<accession>A0ABU5DG43</accession>
<evidence type="ECO:0000313" key="1">
    <source>
        <dbReference type="EMBL" id="MDY0745241.1"/>
    </source>
</evidence>
<sequence>MTTTPLRTLFCIGINQNFFDAVAEEQKAVWGAFVQMMQGIAALPGVTVLGNMDDDRAMVGPSDSWPWTTYLLADLPDLATVHAACNLFRTTPVGDGTYKLWKYAKVEARVGRELSIPAYAA</sequence>
<protein>
    <submittedName>
        <fullName evidence="1">IacB protein</fullName>
    </submittedName>
</protein>
<organism evidence="1 2">
    <name type="scientific">Roseateles agri</name>
    <dbReference type="NCBI Taxonomy" id="3098619"/>
    <lineage>
        <taxon>Bacteria</taxon>
        <taxon>Pseudomonadati</taxon>
        <taxon>Pseudomonadota</taxon>
        <taxon>Betaproteobacteria</taxon>
        <taxon>Burkholderiales</taxon>
        <taxon>Sphaerotilaceae</taxon>
        <taxon>Roseateles</taxon>
    </lineage>
</organism>
<reference evidence="1 2" key="1">
    <citation type="submission" date="2023-11" db="EMBL/GenBank/DDBJ databases">
        <title>Paucibacter sp. nov., isolated from fresh soil in Korea.</title>
        <authorList>
            <person name="Le N.T.T."/>
        </authorList>
    </citation>
    <scope>NUCLEOTIDE SEQUENCE [LARGE SCALE GENOMIC DNA]</scope>
    <source>
        <strain evidence="1 2">R3-3</strain>
    </source>
</reference>
<gene>
    <name evidence="1" type="ORF">SNE35_12035</name>
</gene>
<dbReference type="EMBL" id="JAXCLA010000003">
    <property type="protein sequence ID" value="MDY0745241.1"/>
    <property type="molecule type" value="Genomic_DNA"/>
</dbReference>
<comment type="caution">
    <text evidence="1">The sequence shown here is derived from an EMBL/GenBank/DDBJ whole genome shotgun (WGS) entry which is preliminary data.</text>
</comment>
<dbReference type="RefSeq" id="WP_320423126.1">
    <property type="nucleotide sequence ID" value="NZ_JAXCLA010000003.1"/>
</dbReference>
<proteinExistence type="predicted"/>
<name>A0ABU5DG43_9BURK</name>
<evidence type="ECO:0000313" key="2">
    <source>
        <dbReference type="Proteomes" id="UP001285263"/>
    </source>
</evidence>